<keyword evidence="4 9" id="KW-1133">Transmembrane helix</keyword>
<feature type="transmembrane region" description="Helical" evidence="9">
    <location>
        <begin position="117"/>
        <end position="139"/>
    </location>
</feature>
<dbReference type="InterPro" id="IPR017452">
    <property type="entry name" value="GPCR_Rhodpsn_7TM"/>
</dbReference>
<dbReference type="EMBL" id="CALNXJ010000009">
    <property type="protein sequence ID" value="CAH3104754.1"/>
    <property type="molecule type" value="Genomic_DNA"/>
</dbReference>
<dbReference type="GO" id="GO:0004930">
    <property type="term" value="F:G protein-coupled receptor activity"/>
    <property type="evidence" value="ECO:0007669"/>
    <property type="project" value="UniProtKB-KW"/>
</dbReference>
<feature type="transmembrane region" description="Helical" evidence="9">
    <location>
        <begin position="87"/>
        <end position="105"/>
    </location>
</feature>
<name>A0AAU9W8Q3_9CNID</name>
<evidence type="ECO:0000259" key="10">
    <source>
        <dbReference type="PROSITE" id="PS50262"/>
    </source>
</evidence>
<keyword evidence="6 9" id="KW-0472">Membrane</keyword>
<comment type="subcellular location">
    <subcellularLocation>
        <location evidence="1">Cell membrane</location>
        <topology evidence="1">Multi-pass membrane protein</topology>
    </subcellularLocation>
</comment>
<evidence type="ECO:0000256" key="9">
    <source>
        <dbReference type="SAM" id="Phobius"/>
    </source>
</evidence>
<dbReference type="PRINTS" id="PR00237">
    <property type="entry name" value="GPCRRHODOPSN"/>
</dbReference>
<dbReference type="InterPro" id="IPR000276">
    <property type="entry name" value="GPCR_Rhodpsn"/>
</dbReference>
<reference evidence="11 12" key="1">
    <citation type="submission" date="2022-05" db="EMBL/GenBank/DDBJ databases">
        <authorList>
            <consortium name="Genoscope - CEA"/>
            <person name="William W."/>
        </authorList>
    </citation>
    <scope>NUCLEOTIDE SEQUENCE [LARGE SCALE GENOMIC DNA]</scope>
</reference>
<evidence type="ECO:0000256" key="2">
    <source>
        <dbReference type="ARBA" id="ARBA00022475"/>
    </source>
</evidence>
<organism evidence="11 12">
    <name type="scientific">Pocillopora meandrina</name>
    <dbReference type="NCBI Taxonomy" id="46732"/>
    <lineage>
        <taxon>Eukaryota</taxon>
        <taxon>Metazoa</taxon>
        <taxon>Cnidaria</taxon>
        <taxon>Anthozoa</taxon>
        <taxon>Hexacorallia</taxon>
        <taxon>Scleractinia</taxon>
        <taxon>Astrocoeniina</taxon>
        <taxon>Pocilloporidae</taxon>
        <taxon>Pocillopora</taxon>
    </lineage>
</organism>
<dbReference type="Gene3D" id="1.20.1070.10">
    <property type="entry name" value="Rhodopsin 7-helix transmembrane proteins"/>
    <property type="match status" value="1"/>
</dbReference>
<proteinExistence type="predicted"/>
<feature type="transmembrane region" description="Helical" evidence="9">
    <location>
        <begin position="225"/>
        <end position="245"/>
    </location>
</feature>
<evidence type="ECO:0000256" key="3">
    <source>
        <dbReference type="ARBA" id="ARBA00022692"/>
    </source>
</evidence>
<feature type="transmembrane region" description="Helical" evidence="9">
    <location>
        <begin position="169"/>
        <end position="190"/>
    </location>
</feature>
<evidence type="ECO:0000256" key="1">
    <source>
        <dbReference type="ARBA" id="ARBA00004651"/>
    </source>
</evidence>
<evidence type="ECO:0000256" key="4">
    <source>
        <dbReference type="ARBA" id="ARBA00022989"/>
    </source>
</evidence>
<dbReference type="AlphaFoldDB" id="A0AAU9W8Q3"/>
<gene>
    <name evidence="11" type="ORF">PMEA_00034872</name>
</gene>
<keyword evidence="3 9" id="KW-0812">Transmembrane</keyword>
<feature type="transmembrane region" description="Helical" evidence="9">
    <location>
        <begin position="12"/>
        <end position="30"/>
    </location>
</feature>
<feature type="domain" description="G-protein coupled receptors family 1 profile" evidence="10">
    <location>
        <begin position="21"/>
        <end position="276"/>
    </location>
</feature>
<evidence type="ECO:0000313" key="12">
    <source>
        <dbReference type="Proteomes" id="UP001159428"/>
    </source>
</evidence>
<keyword evidence="2" id="KW-1003">Cell membrane</keyword>
<sequence length="295" mass="33695">MTSDFAQACVMAVLATAALLGNIVICLMVYKHSWVLHPTNDFVISLALSDILMVVIPVPLTIGAMIMDSAQFYSDTTCSIYGVFNDFPKMASIFTLAFVAIQRYYRIVKPQEYEKTFTPGYSVIILMIIWVVSGLSSGFPVMVSWAEYKFHSEYLGCYVTFKWDLQRSIWNVSMLFVGIVIPAFLTFNCYRIIFRIIRGRKCEVDPRVNARQMFTSKMYRLTKTFLIVSIVSITCYCPAAILLVVDQLFSLHITLIAARIAFFSTVVASSSKVFIYCLVNRPFRRELRNLINFIF</sequence>
<feature type="transmembrane region" description="Helical" evidence="9">
    <location>
        <begin position="251"/>
        <end position="279"/>
    </location>
</feature>
<keyword evidence="5" id="KW-0297">G-protein coupled receptor</keyword>
<keyword evidence="12" id="KW-1185">Reference proteome</keyword>
<comment type="caution">
    <text evidence="11">The sequence shown here is derived from an EMBL/GenBank/DDBJ whole genome shotgun (WGS) entry which is preliminary data.</text>
</comment>
<protein>
    <recommendedName>
        <fullName evidence="10">G-protein coupled receptors family 1 profile domain-containing protein</fullName>
    </recommendedName>
</protein>
<dbReference type="SUPFAM" id="SSF81321">
    <property type="entry name" value="Family A G protein-coupled receptor-like"/>
    <property type="match status" value="1"/>
</dbReference>
<evidence type="ECO:0000256" key="7">
    <source>
        <dbReference type="ARBA" id="ARBA00023170"/>
    </source>
</evidence>
<dbReference type="PANTHER" id="PTHR22752">
    <property type="entry name" value="G PROTEIN-COUPLED RECEPTOR"/>
    <property type="match status" value="1"/>
</dbReference>
<dbReference type="PROSITE" id="PS50262">
    <property type="entry name" value="G_PROTEIN_RECEP_F1_2"/>
    <property type="match status" value="1"/>
</dbReference>
<keyword evidence="8" id="KW-0807">Transducer</keyword>
<dbReference type="Pfam" id="PF00001">
    <property type="entry name" value="7tm_1"/>
    <property type="match status" value="1"/>
</dbReference>
<evidence type="ECO:0000256" key="6">
    <source>
        <dbReference type="ARBA" id="ARBA00023136"/>
    </source>
</evidence>
<evidence type="ECO:0000313" key="11">
    <source>
        <dbReference type="EMBL" id="CAH3104754.1"/>
    </source>
</evidence>
<keyword evidence="7" id="KW-0675">Receptor</keyword>
<dbReference type="CDD" id="cd00637">
    <property type="entry name" value="7tm_classA_rhodopsin-like"/>
    <property type="match status" value="1"/>
</dbReference>
<evidence type="ECO:0000256" key="8">
    <source>
        <dbReference type="ARBA" id="ARBA00023224"/>
    </source>
</evidence>
<dbReference type="GO" id="GO:0005886">
    <property type="term" value="C:plasma membrane"/>
    <property type="evidence" value="ECO:0007669"/>
    <property type="project" value="UniProtKB-SubCell"/>
</dbReference>
<accession>A0AAU9W8Q3</accession>
<dbReference type="Proteomes" id="UP001159428">
    <property type="component" value="Unassembled WGS sequence"/>
</dbReference>
<feature type="transmembrane region" description="Helical" evidence="9">
    <location>
        <begin position="42"/>
        <end position="67"/>
    </location>
</feature>
<evidence type="ECO:0000256" key="5">
    <source>
        <dbReference type="ARBA" id="ARBA00023040"/>
    </source>
</evidence>